<dbReference type="OrthoDB" id="9807797at2"/>
<dbReference type="EMBL" id="SOBT01000008">
    <property type="protein sequence ID" value="TDU31045.1"/>
    <property type="molecule type" value="Genomic_DNA"/>
</dbReference>
<name>A0A4R7PAH4_9GAMM</name>
<reference evidence="6 7" key="1">
    <citation type="submission" date="2019-03" db="EMBL/GenBank/DDBJ databases">
        <title>Genomic Encyclopedia of Type Strains, Phase IV (KMG-IV): sequencing the most valuable type-strain genomes for metagenomic binning, comparative biology and taxonomic classification.</title>
        <authorList>
            <person name="Goeker M."/>
        </authorList>
    </citation>
    <scope>NUCLEOTIDE SEQUENCE [LARGE SCALE GENOMIC DNA]</scope>
    <source>
        <strain evidence="6 7">DSM 26377</strain>
    </source>
</reference>
<comment type="function">
    <text evidence="4">PPIases accelerate the folding of proteins. It catalyzes the cis-trans isomerization of proline imidic peptide bonds in oligopeptides.</text>
</comment>
<organism evidence="6 7">
    <name type="scientific">Panacagrimonas perspica</name>
    <dbReference type="NCBI Taxonomy" id="381431"/>
    <lineage>
        <taxon>Bacteria</taxon>
        <taxon>Pseudomonadati</taxon>
        <taxon>Pseudomonadota</taxon>
        <taxon>Gammaproteobacteria</taxon>
        <taxon>Nevskiales</taxon>
        <taxon>Nevskiaceae</taxon>
        <taxon>Panacagrimonas</taxon>
    </lineage>
</organism>
<dbReference type="PRINTS" id="PR00153">
    <property type="entry name" value="CSAPPISMRASE"/>
</dbReference>
<evidence type="ECO:0000256" key="4">
    <source>
        <dbReference type="RuleBase" id="RU363019"/>
    </source>
</evidence>
<dbReference type="Gene3D" id="2.40.100.10">
    <property type="entry name" value="Cyclophilin-like"/>
    <property type="match status" value="1"/>
</dbReference>
<dbReference type="PROSITE" id="PS00170">
    <property type="entry name" value="CSA_PPIASE_1"/>
    <property type="match status" value="1"/>
</dbReference>
<dbReference type="Pfam" id="PF00160">
    <property type="entry name" value="Pro_isomerase"/>
    <property type="match status" value="1"/>
</dbReference>
<feature type="domain" description="PPIase cyclophilin-type" evidence="5">
    <location>
        <begin position="30"/>
        <end position="186"/>
    </location>
</feature>
<evidence type="ECO:0000259" key="5">
    <source>
        <dbReference type="PROSITE" id="PS50072"/>
    </source>
</evidence>
<evidence type="ECO:0000256" key="3">
    <source>
        <dbReference type="ARBA" id="ARBA00023235"/>
    </source>
</evidence>
<dbReference type="Proteomes" id="UP000295341">
    <property type="component" value="Unassembled WGS sequence"/>
</dbReference>
<feature type="signal peptide" evidence="4">
    <location>
        <begin position="1"/>
        <end position="21"/>
    </location>
</feature>
<keyword evidence="4" id="KW-0732">Signal</keyword>
<sequence>MRLLAFLLSLTLGVAMSSASASEAPRVKLETSLGDIVLQLDAEKAPLTVANFTQYVKDGHYDGVVFHRVIKGFMIQGGGYDEKMKERSTRASIQNEAKNGLKNVRGSVAMARTSAPHSASAQFFINHGDNSFLDYPGQDGWGYAVFGNVVEGMDVVEKIANTPTGDAPPFGRDVPVTAVVIKKATLLP</sequence>
<feature type="chain" id="PRO_5023986307" description="Peptidyl-prolyl cis-trans isomerase" evidence="4">
    <location>
        <begin position="22"/>
        <end position="188"/>
    </location>
</feature>
<accession>A0A4R7PAH4</accession>
<dbReference type="PANTHER" id="PTHR43246">
    <property type="entry name" value="PEPTIDYL-PROLYL CIS-TRANS ISOMERASE CYP38, CHLOROPLASTIC"/>
    <property type="match status" value="1"/>
</dbReference>
<evidence type="ECO:0000313" key="7">
    <source>
        <dbReference type="Proteomes" id="UP000295341"/>
    </source>
</evidence>
<keyword evidence="7" id="KW-1185">Reference proteome</keyword>
<dbReference type="AlphaFoldDB" id="A0A4R7PAH4"/>
<evidence type="ECO:0000313" key="6">
    <source>
        <dbReference type="EMBL" id="TDU31045.1"/>
    </source>
</evidence>
<dbReference type="InterPro" id="IPR029000">
    <property type="entry name" value="Cyclophilin-like_dom_sf"/>
</dbReference>
<evidence type="ECO:0000256" key="2">
    <source>
        <dbReference type="ARBA" id="ARBA00023110"/>
    </source>
</evidence>
<gene>
    <name evidence="6" type="ORF">DFR24_0403</name>
</gene>
<dbReference type="PROSITE" id="PS50072">
    <property type="entry name" value="CSA_PPIASE_2"/>
    <property type="match status" value="1"/>
</dbReference>
<keyword evidence="2 4" id="KW-0697">Rotamase</keyword>
<comment type="similarity">
    <text evidence="1 4">Belongs to the cyclophilin-type PPIase family.</text>
</comment>
<comment type="catalytic activity">
    <reaction evidence="4">
        <text>[protein]-peptidylproline (omega=180) = [protein]-peptidylproline (omega=0)</text>
        <dbReference type="Rhea" id="RHEA:16237"/>
        <dbReference type="Rhea" id="RHEA-COMP:10747"/>
        <dbReference type="Rhea" id="RHEA-COMP:10748"/>
        <dbReference type="ChEBI" id="CHEBI:83833"/>
        <dbReference type="ChEBI" id="CHEBI:83834"/>
        <dbReference type="EC" id="5.2.1.8"/>
    </reaction>
</comment>
<comment type="caution">
    <text evidence="6">The sequence shown here is derived from an EMBL/GenBank/DDBJ whole genome shotgun (WGS) entry which is preliminary data.</text>
</comment>
<dbReference type="InterPro" id="IPR002130">
    <property type="entry name" value="Cyclophilin-type_PPIase_dom"/>
</dbReference>
<dbReference type="GO" id="GO:0003755">
    <property type="term" value="F:peptidyl-prolyl cis-trans isomerase activity"/>
    <property type="evidence" value="ECO:0007669"/>
    <property type="project" value="UniProtKB-UniRule"/>
</dbReference>
<proteinExistence type="inferred from homology"/>
<keyword evidence="3 4" id="KW-0413">Isomerase</keyword>
<evidence type="ECO:0000256" key="1">
    <source>
        <dbReference type="ARBA" id="ARBA00007365"/>
    </source>
</evidence>
<protein>
    <recommendedName>
        <fullName evidence="4">Peptidyl-prolyl cis-trans isomerase</fullName>
        <shortName evidence="4">PPIase</shortName>
        <ecNumber evidence="4">5.2.1.8</ecNumber>
    </recommendedName>
</protein>
<dbReference type="InterPro" id="IPR020892">
    <property type="entry name" value="Cyclophilin-type_PPIase_CS"/>
</dbReference>
<dbReference type="GO" id="GO:0006457">
    <property type="term" value="P:protein folding"/>
    <property type="evidence" value="ECO:0007669"/>
    <property type="project" value="InterPro"/>
</dbReference>
<dbReference type="SUPFAM" id="SSF50891">
    <property type="entry name" value="Cyclophilin-like"/>
    <property type="match status" value="1"/>
</dbReference>
<dbReference type="InterPro" id="IPR044665">
    <property type="entry name" value="E_coli_cyclophilin_A-like"/>
</dbReference>
<dbReference type="EC" id="5.2.1.8" evidence="4"/>